<feature type="domain" description="MobA-like NTP transferase" evidence="3">
    <location>
        <begin position="4"/>
        <end position="109"/>
    </location>
</feature>
<evidence type="ECO:0000256" key="1">
    <source>
        <dbReference type="ARBA" id="ARBA00022679"/>
    </source>
</evidence>
<keyword evidence="1 4" id="KW-0808">Transferase</keyword>
<protein>
    <submittedName>
        <fullName evidence="4">NTP transferase domain-containing protein</fullName>
    </submittedName>
</protein>
<sequence length="228" mass="26182">MKLVILAAGVGSRLGFNLPKAMVEIEPAKTILDFQLDNFFGVIDPKDIIIVVGYKKETIMERYPQLQYLYNPDYSITNTSKSLLIALNQIKDEDVIFINGDIFFTKQIAYKISQCKETTFLVNTEPTADEEIKYRLNEYGKICELSKEVKAPMGESVGVNFISASDVEIVKRELETVQNMDYFEKAFENLVLKSKLEISPVYVNGEFVREIDFLEDLQVVRDYLKENK</sequence>
<dbReference type="PANTHER" id="PTHR43584">
    <property type="entry name" value="NUCLEOTIDYL TRANSFERASE"/>
    <property type="match status" value="1"/>
</dbReference>
<dbReference type="Proteomes" id="UP001292216">
    <property type="component" value="Unassembled WGS sequence"/>
</dbReference>
<dbReference type="Pfam" id="PF12804">
    <property type="entry name" value="NTP_transf_3"/>
    <property type="match status" value="1"/>
</dbReference>
<keyword evidence="2" id="KW-0548">Nucleotidyltransferase</keyword>
<dbReference type="InterPro" id="IPR050065">
    <property type="entry name" value="GlmU-like"/>
</dbReference>
<dbReference type="GO" id="GO:0016740">
    <property type="term" value="F:transferase activity"/>
    <property type="evidence" value="ECO:0007669"/>
    <property type="project" value="UniProtKB-KW"/>
</dbReference>
<gene>
    <name evidence="4" type="ORF">U9M73_15125</name>
</gene>
<dbReference type="RefSeq" id="WP_323077894.1">
    <property type="nucleotide sequence ID" value="NZ_CBCSKM010000029.1"/>
</dbReference>
<dbReference type="SUPFAM" id="SSF53448">
    <property type="entry name" value="Nucleotide-diphospho-sugar transferases"/>
    <property type="match status" value="1"/>
</dbReference>
<accession>A0ABU5PMY4</accession>
<evidence type="ECO:0000313" key="4">
    <source>
        <dbReference type="EMBL" id="MEA3571285.1"/>
    </source>
</evidence>
<dbReference type="Gene3D" id="3.90.550.10">
    <property type="entry name" value="Spore Coat Polysaccharide Biosynthesis Protein SpsA, Chain A"/>
    <property type="match status" value="1"/>
</dbReference>
<reference evidence="4 5" key="1">
    <citation type="submission" date="2023-12" db="EMBL/GenBank/DDBJ databases">
        <title>Whole genome sequencing of Paenibacillus phoenicis isolated from the Phoenix Mars Lander spacecraft assembly facility.</title>
        <authorList>
            <person name="Garcia A."/>
            <person name="Venkateswaran K."/>
        </authorList>
    </citation>
    <scope>NUCLEOTIDE SEQUENCE [LARGE SCALE GENOMIC DNA]</scope>
    <source>
        <strain evidence="4 5">3PO2SA</strain>
    </source>
</reference>
<name>A0ABU5PMY4_9BACL</name>
<organism evidence="4 5">
    <name type="scientific">Paenibacillus phoenicis</name>
    <dbReference type="NCBI Taxonomy" id="554117"/>
    <lineage>
        <taxon>Bacteria</taxon>
        <taxon>Bacillati</taxon>
        <taxon>Bacillota</taxon>
        <taxon>Bacilli</taxon>
        <taxon>Bacillales</taxon>
        <taxon>Paenibacillaceae</taxon>
        <taxon>Paenibacillus</taxon>
    </lineage>
</organism>
<comment type="caution">
    <text evidence="4">The sequence shown here is derived from an EMBL/GenBank/DDBJ whole genome shotgun (WGS) entry which is preliminary data.</text>
</comment>
<dbReference type="EMBL" id="JAYERP010000001">
    <property type="protein sequence ID" value="MEA3571285.1"/>
    <property type="molecule type" value="Genomic_DNA"/>
</dbReference>
<dbReference type="PANTHER" id="PTHR43584:SF8">
    <property type="entry name" value="N-ACETYLMURAMATE ALPHA-1-PHOSPHATE URIDYLYLTRANSFERASE"/>
    <property type="match status" value="1"/>
</dbReference>
<dbReference type="InterPro" id="IPR025877">
    <property type="entry name" value="MobA-like_NTP_Trfase"/>
</dbReference>
<dbReference type="InterPro" id="IPR029044">
    <property type="entry name" value="Nucleotide-diphossugar_trans"/>
</dbReference>
<evidence type="ECO:0000259" key="3">
    <source>
        <dbReference type="Pfam" id="PF12804"/>
    </source>
</evidence>
<evidence type="ECO:0000256" key="2">
    <source>
        <dbReference type="ARBA" id="ARBA00022695"/>
    </source>
</evidence>
<evidence type="ECO:0000313" key="5">
    <source>
        <dbReference type="Proteomes" id="UP001292216"/>
    </source>
</evidence>
<keyword evidence="5" id="KW-1185">Reference proteome</keyword>
<proteinExistence type="predicted"/>